<dbReference type="EC" id="2.3.2.27" evidence="4"/>
<dbReference type="Pfam" id="PF13639">
    <property type="entry name" value="zf-RING_2"/>
    <property type="match status" value="1"/>
</dbReference>
<keyword evidence="10" id="KW-0862">Zinc</keyword>
<feature type="region of interest" description="Disordered" evidence="15">
    <location>
        <begin position="277"/>
        <end position="303"/>
    </location>
</feature>
<dbReference type="InterPro" id="IPR053238">
    <property type="entry name" value="RING-H2_zinc_finger"/>
</dbReference>
<keyword evidence="7" id="KW-0479">Metal-binding</keyword>
<keyword evidence="8 14" id="KW-0863">Zinc-finger</keyword>
<dbReference type="FunFam" id="3.30.40.10:FF:000187">
    <property type="entry name" value="E3 ubiquitin-protein ligase ATL6"/>
    <property type="match status" value="1"/>
</dbReference>
<comment type="catalytic activity">
    <reaction evidence="1">
        <text>S-ubiquitinyl-[E2 ubiquitin-conjugating enzyme]-L-cysteine + [acceptor protein]-L-lysine = [E2 ubiquitin-conjugating enzyme]-L-cysteine + N(6)-ubiquitinyl-[acceptor protein]-L-lysine.</text>
        <dbReference type="EC" id="2.3.2.27"/>
    </reaction>
</comment>
<evidence type="ECO:0000313" key="18">
    <source>
        <dbReference type="EMBL" id="VVB08620.1"/>
    </source>
</evidence>
<feature type="compositionally biased region" description="Polar residues" evidence="15">
    <location>
        <begin position="282"/>
        <end position="303"/>
    </location>
</feature>
<dbReference type="CDD" id="cd16461">
    <property type="entry name" value="RING-H2_EL5-like"/>
    <property type="match status" value="1"/>
</dbReference>
<evidence type="ECO:0000256" key="13">
    <source>
        <dbReference type="ARBA" id="ARBA00024209"/>
    </source>
</evidence>
<comment type="subcellular location">
    <subcellularLocation>
        <location evidence="2">Membrane</location>
        <topology evidence="2">Single-pass membrane protein</topology>
    </subcellularLocation>
</comment>
<keyword evidence="9" id="KW-0833">Ubl conjugation pathway</keyword>
<evidence type="ECO:0000256" key="14">
    <source>
        <dbReference type="PROSITE-ProRule" id="PRU00175"/>
    </source>
</evidence>
<dbReference type="OrthoDB" id="8062037at2759"/>
<evidence type="ECO:0000256" key="10">
    <source>
        <dbReference type="ARBA" id="ARBA00022833"/>
    </source>
</evidence>
<accession>A0A565C4T1</accession>
<dbReference type="GO" id="GO:0016020">
    <property type="term" value="C:membrane"/>
    <property type="evidence" value="ECO:0007669"/>
    <property type="project" value="UniProtKB-SubCell"/>
</dbReference>
<dbReference type="EMBL" id="CABITT030000006">
    <property type="protein sequence ID" value="VVB08620.1"/>
    <property type="molecule type" value="Genomic_DNA"/>
</dbReference>
<dbReference type="SMART" id="SM00184">
    <property type="entry name" value="RING"/>
    <property type="match status" value="1"/>
</dbReference>
<feature type="compositionally biased region" description="Basic and acidic residues" evidence="15">
    <location>
        <begin position="327"/>
        <end position="348"/>
    </location>
</feature>
<keyword evidence="6 16" id="KW-0812">Transmembrane</keyword>
<dbReference type="PROSITE" id="PS50089">
    <property type="entry name" value="ZF_RING_2"/>
    <property type="match status" value="1"/>
</dbReference>
<evidence type="ECO:0000256" key="6">
    <source>
        <dbReference type="ARBA" id="ARBA00022692"/>
    </source>
</evidence>
<keyword evidence="12 16" id="KW-0472">Membrane</keyword>
<keyword evidence="11 16" id="KW-1133">Transmembrane helix</keyword>
<dbReference type="AlphaFoldDB" id="A0A565C4T1"/>
<keyword evidence="19" id="KW-1185">Reference proteome</keyword>
<dbReference type="GO" id="GO:0061630">
    <property type="term" value="F:ubiquitin protein ligase activity"/>
    <property type="evidence" value="ECO:0007669"/>
    <property type="project" value="UniProtKB-EC"/>
</dbReference>
<dbReference type="InterPro" id="IPR001841">
    <property type="entry name" value="Znf_RING"/>
</dbReference>
<comment type="caution">
    <text evidence="18">The sequence shown here is derived from an EMBL/GenBank/DDBJ whole genome shotgun (WGS) entry which is preliminary data.</text>
</comment>
<keyword evidence="5" id="KW-0808">Transferase</keyword>
<evidence type="ECO:0000256" key="5">
    <source>
        <dbReference type="ARBA" id="ARBA00022679"/>
    </source>
</evidence>
<organism evidence="18 19">
    <name type="scientific">Arabis nemorensis</name>
    <dbReference type="NCBI Taxonomy" id="586526"/>
    <lineage>
        <taxon>Eukaryota</taxon>
        <taxon>Viridiplantae</taxon>
        <taxon>Streptophyta</taxon>
        <taxon>Embryophyta</taxon>
        <taxon>Tracheophyta</taxon>
        <taxon>Spermatophyta</taxon>
        <taxon>Magnoliopsida</taxon>
        <taxon>eudicotyledons</taxon>
        <taxon>Gunneridae</taxon>
        <taxon>Pentapetalae</taxon>
        <taxon>rosids</taxon>
        <taxon>malvids</taxon>
        <taxon>Brassicales</taxon>
        <taxon>Brassicaceae</taxon>
        <taxon>Arabideae</taxon>
        <taxon>Arabis</taxon>
    </lineage>
</organism>
<evidence type="ECO:0000256" key="16">
    <source>
        <dbReference type="SAM" id="Phobius"/>
    </source>
</evidence>
<reference evidence="18" key="1">
    <citation type="submission" date="2019-07" db="EMBL/GenBank/DDBJ databases">
        <authorList>
            <person name="Dittberner H."/>
        </authorList>
    </citation>
    <scope>NUCLEOTIDE SEQUENCE [LARGE SCALE GENOMIC DNA]</scope>
</reference>
<evidence type="ECO:0000256" key="11">
    <source>
        <dbReference type="ARBA" id="ARBA00022989"/>
    </source>
</evidence>
<evidence type="ECO:0000256" key="2">
    <source>
        <dbReference type="ARBA" id="ARBA00004167"/>
    </source>
</evidence>
<sequence>MTIFTRDLIHRIAVCALLPIFLFHFLPYVTCQQESDRTRKTNAPAESIIGIILLSMFLLSIVFCCLFYAFNGVEVEVAGHEVLPSRARRGLDKEVIESFPIFLYSEVKGLKIGKGGVECAICLSEFEDEETLRWMPPCSHTFHANCIDAWLSSWSTCPVCRANLSLKPGESFPYPHMDLETGNAPGGVLESPDDKSLVGNSVTWNNNGNYTTPRSRSTGLLSSWRMAEIFLPRSRSTGHSLVQLGENLDRFTLQLPEDVQRQLVSLNLIKRSHMALPRARSSRQGYRSGSVGNERSGFSQGRQTLQRAISMSLTFSFQTASVRSKHGRDDLVQETSQAKDHDFGERSFQRLMPENV</sequence>
<feature type="domain" description="RING-type" evidence="17">
    <location>
        <begin position="119"/>
        <end position="161"/>
    </location>
</feature>
<evidence type="ECO:0000256" key="3">
    <source>
        <dbReference type="ARBA" id="ARBA00004906"/>
    </source>
</evidence>
<evidence type="ECO:0000256" key="7">
    <source>
        <dbReference type="ARBA" id="ARBA00022723"/>
    </source>
</evidence>
<name>A0A565C4T1_9BRAS</name>
<evidence type="ECO:0000256" key="4">
    <source>
        <dbReference type="ARBA" id="ARBA00012483"/>
    </source>
</evidence>
<comment type="similarity">
    <text evidence="13">Belongs to the RING-type zinc finger family. ATL subfamily.</text>
</comment>
<evidence type="ECO:0000313" key="19">
    <source>
        <dbReference type="Proteomes" id="UP000489600"/>
    </source>
</evidence>
<dbReference type="SUPFAM" id="SSF57850">
    <property type="entry name" value="RING/U-box"/>
    <property type="match status" value="1"/>
</dbReference>
<evidence type="ECO:0000256" key="15">
    <source>
        <dbReference type="SAM" id="MobiDB-lite"/>
    </source>
</evidence>
<evidence type="ECO:0000259" key="17">
    <source>
        <dbReference type="PROSITE" id="PS50089"/>
    </source>
</evidence>
<comment type="pathway">
    <text evidence="3">Protein modification; protein ubiquitination.</text>
</comment>
<dbReference type="Gene3D" id="3.30.40.10">
    <property type="entry name" value="Zinc/RING finger domain, C3HC4 (zinc finger)"/>
    <property type="match status" value="1"/>
</dbReference>
<dbReference type="Proteomes" id="UP000489600">
    <property type="component" value="Unassembled WGS sequence"/>
</dbReference>
<dbReference type="PANTHER" id="PTHR14155:SF547">
    <property type="entry name" value="RING-H2 FINGER PROTEIN ATL35-RELATED"/>
    <property type="match status" value="1"/>
</dbReference>
<evidence type="ECO:0000256" key="12">
    <source>
        <dbReference type="ARBA" id="ARBA00023136"/>
    </source>
</evidence>
<evidence type="ECO:0000256" key="1">
    <source>
        <dbReference type="ARBA" id="ARBA00000900"/>
    </source>
</evidence>
<evidence type="ECO:0000256" key="9">
    <source>
        <dbReference type="ARBA" id="ARBA00022786"/>
    </source>
</evidence>
<dbReference type="PANTHER" id="PTHR14155">
    <property type="entry name" value="RING FINGER DOMAIN-CONTAINING"/>
    <property type="match status" value="1"/>
</dbReference>
<protein>
    <recommendedName>
        <fullName evidence="4">RING-type E3 ubiquitin transferase</fullName>
        <ecNumber evidence="4">2.3.2.27</ecNumber>
    </recommendedName>
</protein>
<evidence type="ECO:0000256" key="8">
    <source>
        <dbReference type="ARBA" id="ARBA00022771"/>
    </source>
</evidence>
<proteinExistence type="inferred from homology"/>
<feature type="transmembrane region" description="Helical" evidence="16">
    <location>
        <begin position="47"/>
        <end position="70"/>
    </location>
</feature>
<dbReference type="GO" id="GO:0008270">
    <property type="term" value="F:zinc ion binding"/>
    <property type="evidence" value="ECO:0007669"/>
    <property type="project" value="UniProtKB-KW"/>
</dbReference>
<dbReference type="InterPro" id="IPR013083">
    <property type="entry name" value="Znf_RING/FYVE/PHD"/>
</dbReference>
<gene>
    <name evidence="18" type="ORF">ANE_LOCUS19064</name>
</gene>
<feature type="region of interest" description="Disordered" evidence="15">
    <location>
        <begin position="326"/>
        <end position="356"/>
    </location>
</feature>